<comment type="caution">
    <text evidence="2">The sequence shown here is derived from an EMBL/GenBank/DDBJ whole genome shotgun (WGS) entry which is preliminary data.</text>
</comment>
<keyword evidence="1" id="KW-0732">Signal</keyword>
<feature type="signal peptide" evidence="1">
    <location>
        <begin position="1"/>
        <end position="34"/>
    </location>
</feature>
<accession>A0A7Y9JNG7</accession>
<protein>
    <submittedName>
        <fullName evidence="2">Uncharacterized protein</fullName>
    </submittedName>
</protein>
<dbReference type="PROSITE" id="PS51318">
    <property type="entry name" value="TAT"/>
    <property type="match status" value="1"/>
</dbReference>
<sequence>MPATHAPTRRLIGSLAGATAAATVLVLGGPAAQAAPACTDPVAGALHAGHDRTGDPAGVFHTAEDTYCDVRG</sequence>
<proteinExistence type="predicted"/>
<dbReference type="EMBL" id="JACCBE010000001">
    <property type="protein sequence ID" value="NYD55867.1"/>
    <property type="molecule type" value="Genomic_DNA"/>
</dbReference>
<name>A0A7Y9JNG7_9ACTN</name>
<evidence type="ECO:0000256" key="1">
    <source>
        <dbReference type="SAM" id="SignalP"/>
    </source>
</evidence>
<dbReference type="AlphaFoldDB" id="A0A7Y9JNG7"/>
<dbReference type="Proteomes" id="UP000516957">
    <property type="component" value="Unassembled WGS sequence"/>
</dbReference>
<reference evidence="2 3" key="1">
    <citation type="submission" date="2020-07" db="EMBL/GenBank/DDBJ databases">
        <title>Sequencing the genomes of 1000 actinobacteria strains.</title>
        <authorList>
            <person name="Klenk H.-P."/>
        </authorList>
    </citation>
    <scope>NUCLEOTIDE SEQUENCE [LARGE SCALE GENOMIC DNA]</scope>
    <source>
        <strain evidence="2 3">DSM 18965</strain>
    </source>
</reference>
<dbReference type="InterPro" id="IPR006311">
    <property type="entry name" value="TAT_signal"/>
</dbReference>
<gene>
    <name evidence="2" type="ORF">BKA08_000105</name>
</gene>
<keyword evidence="3" id="KW-1185">Reference proteome</keyword>
<evidence type="ECO:0000313" key="3">
    <source>
        <dbReference type="Proteomes" id="UP000516957"/>
    </source>
</evidence>
<feature type="chain" id="PRO_5031537834" evidence="1">
    <location>
        <begin position="35"/>
        <end position="72"/>
    </location>
</feature>
<dbReference type="RefSeq" id="WP_179613834.1">
    <property type="nucleotide sequence ID" value="NZ_CP059163.1"/>
</dbReference>
<organism evidence="2 3">
    <name type="scientific">Nocardioides marinisabuli</name>
    <dbReference type="NCBI Taxonomy" id="419476"/>
    <lineage>
        <taxon>Bacteria</taxon>
        <taxon>Bacillati</taxon>
        <taxon>Actinomycetota</taxon>
        <taxon>Actinomycetes</taxon>
        <taxon>Propionibacteriales</taxon>
        <taxon>Nocardioidaceae</taxon>
        <taxon>Nocardioides</taxon>
    </lineage>
</organism>
<evidence type="ECO:0000313" key="2">
    <source>
        <dbReference type="EMBL" id="NYD55867.1"/>
    </source>
</evidence>